<feature type="binding site" evidence="3">
    <location>
        <begin position="14"/>
        <end position="21"/>
    </location>
    <ligand>
        <name>substrate</name>
    </ligand>
</feature>
<evidence type="ECO:0000256" key="1">
    <source>
        <dbReference type="ARBA" id="ARBA00022801"/>
    </source>
</evidence>
<keyword evidence="5" id="KW-1185">Reference proteome</keyword>
<name>A0A521BCZ7_9RHOB</name>
<dbReference type="AlphaFoldDB" id="A0A521BCZ7"/>
<gene>
    <name evidence="4" type="ORF">SAMN06265221_102231</name>
</gene>
<dbReference type="SMART" id="SM00855">
    <property type="entry name" value="PGAM"/>
    <property type="match status" value="1"/>
</dbReference>
<dbReference type="GO" id="GO:0004331">
    <property type="term" value="F:fructose-2,6-bisphosphate 2-phosphatase activity"/>
    <property type="evidence" value="ECO:0007669"/>
    <property type="project" value="TreeGrafter"/>
</dbReference>
<feature type="active site" description="Proton donor/acceptor" evidence="2">
    <location>
        <position position="89"/>
    </location>
</feature>
<proteinExistence type="predicted"/>
<dbReference type="PANTHER" id="PTHR46517">
    <property type="entry name" value="FRUCTOSE-2,6-BISPHOSPHATASE TIGAR"/>
    <property type="match status" value="1"/>
</dbReference>
<dbReference type="SUPFAM" id="SSF53254">
    <property type="entry name" value="Phosphoglycerate mutase-like"/>
    <property type="match status" value="1"/>
</dbReference>
<reference evidence="4 5" key="1">
    <citation type="submission" date="2017-05" db="EMBL/GenBank/DDBJ databases">
        <authorList>
            <person name="Varghese N."/>
            <person name="Submissions S."/>
        </authorList>
    </citation>
    <scope>NUCLEOTIDE SEQUENCE [LARGE SCALE GENOMIC DNA]</scope>
    <source>
        <strain evidence="4 5">DSM 100094</strain>
    </source>
</reference>
<dbReference type="Proteomes" id="UP000319014">
    <property type="component" value="Unassembled WGS sequence"/>
</dbReference>
<evidence type="ECO:0000313" key="5">
    <source>
        <dbReference type="Proteomes" id="UP000319014"/>
    </source>
</evidence>
<evidence type="ECO:0000256" key="3">
    <source>
        <dbReference type="PIRSR" id="PIRSR613078-2"/>
    </source>
</evidence>
<dbReference type="InterPro" id="IPR013078">
    <property type="entry name" value="His_Pase_superF_clade-1"/>
</dbReference>
<dbReference type="CDD" id="cd07067">
    <property type="entry name" value="HP_PGM_like"/>
    <property type="match status" value="1"/>
</dbReference>
<feature type="binding site" evidence="3">
    <location>
        <position position="64"/>
    </location>
    <ligand>
        <name>substrate</name>
    </ligand>
</feature>
<keyword evidence="1" id="KW-0378">Hydrolase</keyword>
<evidence type="ECO:0000256" key="2">
    <source>
        <dbReference type="PIRSR" id="PIRSR613078-1"/>
    </source>
</evidence>
<dbReference type="InterPro" id="IPR029033">
    <property type="entry name" value="His_PPase_superfam"/>
</dbReference>
<accession>A0A521BCZ7</accession>
<dbReference type="InterPro" id="IPR051695">
    <property type="entry name" value="Phosphoglycerate_Mutase"/>
</dbReference>
<protein>
    <submittedName>
        <fullName evidence="4">Probable phosphoglycerate mutase</fullName>
    </submittedName>
</protein>
<dbReference type="GO" id="GO:0005829">
    <property type="term" value="C:cytosol"/>
    <property type="evidence" value="ECO:0007669"/>
    <property type="project" value="TreeGrafter"/>
</dbReference>
<feature type="active site" description="Tele-phosphohistidine intermediate" evidence="2">
    <location>
        <position position="15"/>
    </location>
</feature>
<dbReference type="GO" id="GO:0043456">
    <property type="term" value="P:regulation of pentose-phosphate shunt"/>
    <property type="evidence" value="ECO:0007669"/>
    <property type="project" value="TreeGrafter"/>
</dbReference>
<dbReference type="Pfam" id="PF00300">
    <property type="entry name" value="His_Phos_1"/>
    <property type="match status" value="1"/>
</dbReference>
<dbReference type="PANTHER" id="PTHR46517:SF1">
    <property type="entry name" value="FRUCTOSE-2,6-BISPHOSPHATASE TIGAR"/>
    <property type="match status" value="1"/>
</dbReference>
<dbReference type="EMBL" id="FXTK01000002">
    <property type="protein sequence ID" value="SMO44974.1"/>
    <property type="molecule type" value="Genomic_DNA"/>
</dbReference>
<dbReference type="Gene3D" id="3.40.50.1240">
    <property type="entry name" value="Phosphoglycerate mutase-like"/>
    <property type="match status" value="1"/>
</dbReference>
<organism evidence="4 5">
    <name type="scientific">Paracoccus laeviglucosivorans</name>
    <dbReference type="NCBI Taxonomy" id="1197861"/>
    <lineage>
        <taxon>Bacteria</taxon>
        <taxon>Pseudomonadati</taxon>
        <taxon>Pseudomonadota</taxon>
        <taxon>Alphaproteobacteria</taxon>
        <taxon>Rhodobacterales</taxon>
        <taxon>Paracoccaceae</taxon>
        <taxon>Paracoccus</taxon>
    </lineage>
</organism>
<dbReference type="GO" id="GO:0045820">
    <property type="term" value="P:negative regulation of glycolytic process"/>
    <property type="evidence" value="ECO:0007669"/>
    <property type="project" value="TreeGrafter"/>
</dbReference>
<sequence>MVSLLDHAEFYFLRHGQTQANADSVLGGWTDLPLTDLGLRQARDAALRLGDVPISGLHVSPLIRAYQTAEAVLTLRPDLPMTPAPLLRERNWGVWEGQPTVTLRREATLPEGEGPEEFRTRIRAGLAGIPSQAAVPVLIVAHSGTAREIYAALRIPFQRPANCALLRFSRPTAGHGWQVQEI</sequence>
<evidence type="ECO:0000313" key="4">
    <source>
        <dbReference type="EMBL" id="SMO44974.1"/>
    </source>
</evidence>